<organism evidence="1 2">
    <name type="scientific">Chryseobacterium kwangjuense</name>
    <dbReference type="NCBI Taxonomy" id="267125"/>
    <lineage>
        <taxon>Bacteria</taxon>
        <taxon>Pseudomonadati</taxon>
        <taxon>Bacteroidota</taxon>
        <taxon>Flavobacteriia</taxon>
        <taxon>Flavobacteriales</taxon>
        <taxon>Weeksellaceae</taxon>
        <taxon>Chryseobacterium group</taxon>
        <taxon>Chryseobacterium</taxon>
    </lineage>
</organism>
<dbReference type="SUPFAM" id="SSF56978">
    <property type="entry name" value="Perfringolysin"/>
    <property type="match status" value="1"/>
</dbReference>
<comment type="caution">
    <text evidence="1">The sequence shown here is derived from an EMBL/GenBank/DDBJ whole genome shotgun (WGS) entry which is preliminary data.</text>
</comment>
<dbReference type="InterPro" id="IPR001869">
    <property type="entry name" value="Thiol_cytolysin"/>
</dbReference>
<dbReference type="Pfam" id="PF01289">
    <property type="entry name" value="Thiol_cytolysin"/>
    <property type="match status" value="1"/>
</dbReference>
<dbReference type="RefSeq" id="WP_062648087.1">
    <property type="nucleotide sequence ID" value="NZ_LPUR01000001.1"/>
</dbReference>
<name>A0A135WIW3_9FLAO</name>
<dbReference type="EMBL" id="LPUR01000001">
    <property type="protein sequence ID" value="KXH84856.1"/>
    <property type="molecule type" value="Genomic_DNA"/>
</dbReference>
<dbReference type="OrthoDB" id="662759at2"/>
<dbReference type="PROSITE" id="PS51257">
    <property type="entry name" value="PROKAR_LIPOPROTEIN"/>
    <property type="match status" value="1"/>
</dbReference>
<evidence type="ECO:0000313" key="1">
    <source>
        <dbReference type="EMBL" id="KXH84856.1"/>
    </source>
</evidence>
<gene>
    <name evidence="1" type="ORF">AU378_03615</name>
</gene>
<evidence type="ECO:0000313" key="2">
    <source>
        <dbReference type="Proteomes" id="UP000070513"/>
    </source>
</evidence>
<dbReference type="AlphaFoldDB" id="A0A135WIW3"/>
<accession>A0A135WIW3</accession>
<evidence type="ECO:0008006" key="3">
    <source>
        <dbReference type="Google" id="ProtNLM"/>
    </source>
</evidence>
<dbReference type="Gene3D" id="3.40.30.40">
    <property type="entry name" value="Perfringolysin"/>
    <property type="match status" value="1"/>
</dbReference>
<reference evidence="1 2" key="2">
    <citation type="journal article" date="2016" name="Genome Announc.">
        <title>Draft Genome Sequence of a Biocontrol Rhizobacterium, Chryseobacterium kwangjuense Strain KJ1R5, Isolated from Pepper (Capsicum annuum).</title>
        <authorList>
            <person name="Jeong J.J."/>
            <person name="Park H."/>
            <person name="Park B.H."/>
            <person name="Mannaa M."/>
            <person name="Sang M.K."/>
            <person name="Choi I.G."/>
            <person name="Kim K.D."/>
        </authorList>
    </citation>
    <scope>NUCLEOTIDE SEQUENCE [LARGE SCALE GENOMIC DNA]</scope>
    <source>
        <strain evidence="1 2">KJ1R5</strain>
    </source>
</reference>
<sequence length="396" mass="44212">MRKIVKPIIFMTVVGLLASCSKMKDIVPGEGQEVKGQFKGFKTYQFEPTVINLTSFDSIGKKGFVNKKKQNSLTFLRDSIWANGTGKTTFYETSEIPAVHPDTRKKLYLGAIIRGDQAIDVDNVTPELIPSIYRNPITMYATFPTDSISRTVMPAKTQDLSYIRAALGSGGTDQLQSFTYEQSQFRRVEELKKSFGANLNLANILKVDYLDSLSKSTFKTIVRAEFTQENFSVAIEPPIEKPFLKDNFNMSVFKNIRPLIVSSVTYGRKGIFIMESDSSYSMVQKTLNVSLTLAADMLSISSKDSLGAKFSAELKLRLTKQQKETIQNSRMKVYLIGPGGKEYVKAVTKGLEGFAEVLAGSGGFSKDSYGEILYYSLNYVDNFATFRNQFKINVAN</sequence>
<proteinExistence type="predicted"/>
<dbReference type="InterPro" id="IPR036359">
    <property type="entry name" value="Thiol_cytolysin_sf"/>
</dbReference>
<dbReference type="GO" id="GO:0015485">
    <property type="term" value="F:cholesterol binding"/>
    <property type="evidence" value="ECO:0007669"/>
    <property type="project" value="InterPro"/>
</dbReference>
<dbReference type="Proteomes" id="UP000070513">
    <property type="component" value="Unassembled WGS sequence"/>
</dbReference>
<reference evidence="2" key="1">
    <citation type="submission" date="2015-12" db="EMBL/GenBank/DDBJ databases">
        <title>Genome sequence of a biocontrol rhizobacterium Chryseobacterium kwangjuense strain KJ1R5 isolated from pepper (Capsicum annuum L.).</title>
        <authorList>
            <person name="Jeong J.-J."/>
            <person name="Park H."/>
            <person name="Mannaa M."/>
            <person name="Sang M.K."/>
            <person name="Choi I.-G."/>
            <person name="Kim K.D."/>
        </authorList>
    </citation>
    <scope>NUCLEOTIDE SEQUENCE [LARGE SCALE GENOMIC DNA]</scope>
    <source>
        <strain evidence="2">KJ1R5</strain>
    </source>
</reference>
<protein>
    <recommendedName>
        <fullName evidence="3">Thiol-activated cytolysin</fullName>
    </recommendedName>
</protein>